<proteinExistence type="predicted"/>
<reference evidence="1 2" key="1">
    <citation type="submission" date="2023-09" db="EMBL/GenBank/DDBJ databases">
        <authorList>
            <person name="Rey-Velasco X."/>
        </authorList>
    </citation>
    <scope>NUCLEOTIDE SEQUENCE [LARGE SCALE GENOMIC DNA]</scope>
    <source>
        <strain evidence="1 2">W335</strain>
    </source>
</reference>
<name>A0ABU3C1D6_9GAMM</name>
<comment type="caution">
    <text evidence="1">The sequence shown here is derived from an EMBL/GenBank/DDBJ whole genome shotgun (WGS) entry which is preliminary data.</text>
</comment>
<protein>
    <recommendedName>
        <fullName evidence="3">DUF559 domain-containing protein</fullName>
    </recommendedName>
</protein>
<dbReference type="EMBL" id="JAVRIB010000009">
    <property type="protein sequence ID" value="MDT0635330.1"/>
    <property type="molecule type" value="Genomic_DNA"/>
</dbReference>
<gene>
    <name evidence="1" type="ORF">RM532_10220</name>
</gene>
<sequence length="63" mass="7349">MNQPDDDTMRPEYDFSTAERGKHYRDFRRDTNLVFLEPDVAAVFKNSEAVNEALRKLAKSARD</sequence>
<evidence type="ECO:0008006" key="3">
    <source>
        <dbReference type="Google" id="ProtNLM"/>
    </source>
</evidence>
<dbReference type="RefSeq" id="WP_311653225.1">
    <property type="nucleotide sequence ID" value="NZ_JAVRIB010000009.1"/>
</dbReference>
<dbReference type="Proteomes" id="UP001251857">
    <property type="component" value="Unassembled WGS sequence"/>
</dbReference>
<evidence type="ECO:0000313" key="1">
    <source>
        <dbReference type="EMBL" id="MDT0635330.1"/>
    </source>
</evidence>
<evidence type="ECO:0000313" key="2">
    <source>
        <dbReference type="Proteomes" id="UP001251857"/>
    </source>
</evidence>
<keyword evidence="2" id="KW-1185">Reference proteome</keyword>
<accession>A0ABU3C1D6</accession>
<organism evidence="1 2">
    <name type="scientific">Spectribacter hydrogenoxidans</name>
    <dbReference type="NCBI Taxonomy" id="3075608"/>
    <lineage>
        <taxon>Bacteria</taxon>
        <taxon>Pseudomonadati</taxon>
        <taxon>Pseudomonadota</taxon>
        <taxon>Gammaproteobacteria</taxon>
        <taxon>Salinisphaerales</taxon>
        <taxon>Salinisphaeraceae</taxon>
        <taxon>Spectribacter</taxon>
    </lineage>
</organism>